<feature type="binding site" evidence="9">
    <location>
        <position position="188"/>
    </location>
    <ligand>
        <name>substrate</name>
    </ligand>
</feature>
<dbReference type="SUPFAM" id="SSF51735">
    <property type="entry name" value="NAD(P)-binding Rossmann-fold domains"/>
    <property type="match status" value="1"/>
</dbReference>
<feature type="binding site" evidence="9">
    <location>
        <position position="248"/>
    </location>
    <ligand>
        <name>substrate</name>
    </ligand>
</feature>
<feature type="site" description="Important for catalytic activity" evidence="9">
    <location>
        <position position="110"/>
    </location>
</feature>
<dbReference type="EMBL" id="CP000478">
    <property type="protein sequence ID" value="ABK19034.1"/>
    <property type="molecule type" value="Genomic_DNA"/>
</dbReference>
<dbReference type="HAMAP" id="MF_00956">
    <property type="entry name" value="GDP_fucose_synth"/>
    <property type="match status" value="1"/>
</dbReference>
<evidence type="ECO:0000256" key="4">
    <source>
        <dbReference type="ARBA" id="ARBA00022857"/>
    </source>
</evidence>
<feature type="domain" description="NAD-dependent epimerase/dehydratase" evidence="10">
    <location>
        <begin position="244"/>
        <end position="275"/>
    </location>
</feature>
<evidence type="ECO:0000256" key="5">
    <source>
        <dbReference type="ARBA" id="ARBA00023002"/>
    </source>
</evidence>
<dbReference type="PANTHER" id="PTHR43238:SF1">
    <property type="entry name" value="GDP-L-FUCOSE SYNTHASE"/>
    <property type="match status" value="1"/>
</dbReference>
<dbReference type="Gene3D" id="3.90.25.10">
    <property type="entry name" value="UDP-galactose 4-epimerase, domain 1"/>
    <property type="match status" value="2"/>
</dbReference>
<proteinExistence type="inferred from homology"/>
<feature type="site" description="Important for catalytic activity" evidence="9">
    <location>
        <position position="108"/>
    </location>
</feature>
<feature type="active site" description="Proton donor/acceptor" evidence="9">
    <location>
        <position position="137"/>
    </location>
</feature>
<feature type="binding site" evidence="9">
    <location>
        <begin position="164"/>
        <end position="167"/>
    </location>
    <ligand>
        <name>NADP(+)</name>
        <dbReference type="ChEBI" id="CHEBI:58349"/>
    </ligand>
</feature>
<feature type="binding site" evidence="9">
    <location>
        <begin position="11"/>
        <end position="17"/>
    </location>
    <ligand>
        <name>NADP(+)</name>
        <dbReference type="ChEBI" id="CHEBI:58349"/>
    </ligand>
</feature>
<evidence type="ECO:0000256" key="9">
    <source>
        <dbReference type="HAMAP-Rule" id="MF_00956"/>
    </source>
</evidence>
<dbReference type="GO" id="GO:0042351">
    <property type="term" value="P:'de novo' GDP-L-fucose biosynthetic process"/>
    <property type="evidence" value="ECO:0007669"/>
    <property type="project" value="UniProtKB-UniRule"/>
</dbReference>
<evidence type="ECO:0000256" key="6">
    <source>
        <dbReference type="ARBA" id="ARBA00023235"/>
    </source>
</evidence>
<evidence type="ECO:0000256" key="1">
    <source>
        <dbReference type="ARBA" id="ARBA00004883"/>
    </source>
</evidence>
<feature type="binding site" evidence="9">
    <location>
        <position position="141"/>
    </location>
    <ligand>
        <name>NADP(+)</name>
        <dbReference type="ChEBI" id="CHEBI:58349"/>
    </ligand>
</feature>
<dbReference type="GO" id="GO:0016853">
    <property type="term" value="F:isomerase activity"/>
    <property type="evidence" value="ECO:0007669"/>
    <property type="project" value="UniProtKB-KW"/>
</dbReference>
<keyword evidence="12" id="KW-1185">Reference proteome</keyword>
<keyword evidence="5 9" id="KW-0560">Oxidoreductase</keyword>
<evidence type="ECO:0000259" key="10">
    <source>
        <dbReference type="Pfam" id="PF01370"/>
    </source>
</evidence>
<evidence type="ECO:0000313" key="12">
    <source>
        <dbReference type="Proteomes" id="UP000001784"/>
    </source>
</evidence>
<dbReference type="FunFam" id="3.40.50.720:FF:000101">
    <property type="entry name" value="GDP-L-fucose synthase"/>
    <property type="match status" value="1"/>
</dbReference>
<keyword evidence="4 9" id="KW-0521">NADP</keyword>
<comment type="catalytic activity">
    <reaction evidence="8 9">
        <text>GDP-beta-L-fucose + NADP(+) = GDP-4-dehydro-alpha-D-rhamnose + NADPH + H(+)</text>
        <dbReference type="Rhea" id="RHEA:18885"/>
        <dbReference type="ChEBI" id="CHEBI:15378"/>
        <dbReference type="ChEBI" id="CHEBI:57273"/>
        <dbReference type="ChEBI" id="CHEBI:57783"/>
        <dbReference type="ChEBI" id="CHEBI:57964"/>
        <dbReference type="ChEBI" id="CHEBI:58349"/>
        <dbReference type="EC" id="1.1.1.271"/>
    </reaction>
</comment>
<dbReference type="KEGG" id="sfu:Sfum_3361"/>
<dbReference type="FunCoup" id="A0LNN2">
    <property type="interactions" value="254"/>
</dbReference>
<dbReference type="EC" id="1.1.1.271" evidence="3 9"/>
<feature type="binding site" evidence="9">
    <location>
        <begin position="106"/>
        <end position="109"/>
    </location>
    <ligand>
        <name>NADP(+)</name>
        <dbReference type="ChEBI" id="CHEBI:58349"/>
    </ligand>
</feature>
<dbReference type="AlphaFoldDB" id="A0LNN2"/>
<comment type="function">
    <text evidence="9">Catalyzes the two-step NADP-dependent conversion of GDP-4-dehydro-6-deoxy-D-mannose to GDP-fucose, involving an epimerase and a reductase reaction.</text>
</comment>
<evidence type="ECO:0000256" key="2">
    <source>
        <dbReference type="ARBA" id="ARBA00005959"/>
    </source>
</evidence>
<feature type="binding site" evidence="9">
    <location>
        <position position="330"/>
    </location>
    <ligand>
        <name>substrate</name>
    </ligand>
</feature>
<dbReference type="GO" id="GO:0050577">
    <property type="term" value="F:GDP-L-fucose synthase activity"/>
    <property type="evidence" value="ECO:0007669"/>
    <property type="project" value="UniProtKB-UniRule"/>
</dbReference>
<dbReference type="OrthoDB" id="9811425at2"/>
<dbReference type="InterPro" id="IPR001509">
    <property type="entry name" value="Epimerase_deHydtase"/>
</dbReference>
<evidence type="ECO:0000256" key="3">
    <source>
        <dbReference type="ARBA" id="ARBA00012371"/>
    </source>
</evidence>
<dbReference type="InParanoid" id="A0LNN2"/>
<protein>
    <recommendedName>
        <fullName evidence="3 9">GDP-L-fucose synthase</fullName>
        <ecNumber evidence="3 9">1.1.1.271</ecNumber>
    </recommendedName>
    <alternativeName>
        <fullName evidence="9">GDP-4-keto-6-deoxy-D-mannose-3,5-epimerase-4-reductase</fullName>
    </alternativeName>
</protein>
<dbReference type="eggNOG" id="COG0451">
    <property type="taxonomic scope" value="Bacteria"/>
</dbReference>
<accession>A0LNN2</accession>
<dbReference type="Gene3D" id="3.40.50.720">
    <property type="entry name" value="NAD(P)-binding Rossmann-like Domain"/>
    <property type="match status" value="2"/>
</dbReference>
<comment type="similarity">
    <text evidence="2 9">Belongs to the NAD(P)-dependent epimerase/dehydratase family. Fucose synthase subfamily.</text>
</comment>
<keyword evidence="7 9" id="KW-0511">Multifunctional enzyme</keyword>
<organism evidence="11 12">
    <name type="scientific">Syntrophobacter fumaroxidans (strain DSM 10017 / MPOB)</name>
    <dbReference type="NCBI Taxonomy" id="335543"/>
    <lineage>
        <taxon>Bacteria</taxon>
        <taxon>Pseudomonadati</taxon>
        <taxon>Thermodesulfobacteriota</taxon>
        <taxon>Syntrophobacteria</taxon>
        <taxon>Syntrophobacterales</taxon>
        <taxon>Syntrophobacteraceae</taxon>
        <taxon>Syntrophobacter</taxon>
    </lineage>
</organism>
<dbReference type="Pfam" id="PF01370">
    <property type="entry name" value="Epimerase"/>
    <property type="match status" value="2"/>
</dbReference>
<evidence type="ECO:0000256" key="7">
    <source>
        <dbReference type="ARBA" id="ARBA00023268"/>
    </source>
</evidence>
<sequence>MIPTSRIYVAGHRGLVGSALLRRLRAAGCANLITRTHAELDLERQADVEAFFAGERPEYVFLAAAKVGGIRANDTYPADFIRINLKIESNVIEAAWRNDVKGLLFLGSSCIYPKFAGQPLKEEYLLTGLLEPTNEPYAVAKIAGIELCEAFNRQYGTRFCSVMPTNLYGPNDNYDLLTSHVLPALIRKYHLGRLAARGDWDAIARDEAKYGAIPVDFFSTLVSIARFGNKPVPPVPHMPPPRNSIRLWGTGTPRREFLHSDDLADACILLMNRIETLFSNPGEVTEGSRAARHLFNIGSGHDQSIADLAAMVASVVGYDGETEWDASEPDGTPQKLLDISRLTNMGWYPKMGLSEGVRSAYEAYCS</sequence>
<comment type="pathway">
    <text evidence="1 9">Nucleotide-sugar biosynthesis; GDP-L-fucose biosynthesis via de novo pathway; GDP-L-fucose from GDP-alpha-D-mannose: step 2/2.</text>
</comment>
<name>A0LNN2_SYNFM</name>
<dbReference type="UniPathway" id="UPA00128">
    <property type="reaction ID" value="UER00191"/>
</dbReference>
<dbReference type="HOGENOM" id="CLU_007383_18_0_7"/>
<dbReference type="RefSeq" id="WP_011700159.1">
    <property type="nucleotide sequence ID" value="NC_008554.1"/>
</dbReference>
<dbReference type="InterPro" id="IPR036291">
    <property type="entry name" value="NAD(P)-bd_dom_sf"/>
</dbReference>
<feature type="binding site" evidence="9">
    <location>
        <position position="255"/>
    </location>
    <ligand>
        <name>substrate</name>
    </ligand>
</feature>
<keyword evidence="6 9" id="KW-0413">Isomerase</keyword>
<dbReference type="PANTHER" id="PTHR43238">
    <property type="entry name" value="GDP-L-FUCOSE SYNTHASE"/>
    <property type="match status" value="1"/>
</dbReference>
<dbReference type="GO" id="GO:0070401">
    <property type="term" value="F:NADP+ binding"/>
    <property type="evidence" value="ECO:0007669"/>
    <property type="project" value="UniProtKB-UniRule"/>
</dbReference>
<dbReference type="STRING" id="335543.Sfum_3361"/>
<evidence type="ECO:0000256" key="8">
    <source>
        <dbReference type="ARBA" id="ARBA00051935"/>
    </source>
</evidence>
<feature type="domain" description="NAD-dependent epimerase/dehydratase" evidence="10">
    <location>
        <begin position="7"/>
        <end position="193"/>
    </location>
</feature>
<feature type="binding site" evidence="9">
    <location>
        <position position="180"/>
    </location>
    <ligand>
        <name>NADP(+)</name>
        <dbReference type="ChEBI" id="CHEBI:58349"/>
    </ligand>
</feature>
<gene>
    <name evidence="9" type="primary">fcl</name>
    <name evidence="11" type="ordered locus">Sfum_3361</name>
</gene>
<dbReference type="Proteomes" id="UP000001784">
    <property type="component" value="Chromosome"/>
</dbReference>
<dbReference type="InterPro" id="IPR028614">
    <property type="entry name" value="GDP_fucose/colitose_synth"/>
</dbReference>
<dbReference type="CDD" id="cd05239">
    <property type="entry name" value="GDP_FS_SDR_e"/>
    <property type="match status" value="1"/>
</dbReference>
<evidence type="ECO:0000313" key="11">
    <source>
        <dbReference type="EMBL" id="ABK19034.1"/>
    </source>
</evidence>
<reference evidence="11 12" key="1">
    <citation type="submission" date="2006-10" db="EMBL/GenBank/DDBJ databases">
        <title>Complete sequence of Syntrophobacter fumaroxidans MPOB.</title>
        <authorList>
            <consortium name="US DOE Joint Genome Institute"/>
            <person name="Copeland A."/>
            <person name="Lucas S."/>
            <person name="Lapidus A."/>
            <person name="Barry K."/>
            <person name="Detter J.C."/>
            <person name="Glavina del Rio T."/>
            <person name="Hammon N."/>
            <person name="Israni S."/>
            <person name="Pitluck S."/>
            <person name="Goltsman E.G."/>
            <person name="Martinez M."/>
            <person name="Schmutz J."/>
            <person name="Larimer F."/>
            <person name="Land M."/>
            <person name="Hauser L."/>
            <person name="Kyrpides N."/>
            <person name="Kim E."/>
            <person name="Boone D.R."/>
            <person name="Brockman F."/>
            <person name="Culley D."/>
            <person name="Ferry J."/>
            <person name="Gunsalus R."/>
            <person name="McInerney M.J."/>
            <person name="Morrison M."/>
            <person name="Plugge C."/>
            <person name="Rohlin L."/>
            <person name="Scholten J."/>
            <person name="Sieber J."/>
            <person name="Stams A.J.M."/>
            <person name="Worm P."/>
            <person name="Henstra A.M."/>
            <person name="Richardson P."/>
        </authorList>
    </citation>
    <scope>NUCLEOTIDE SEQUENCE [LARGE SCALE GENOMIC DNA]</scope>
    <source>
        <strain evidence="12">DSM 10017 / MPOB</strain>
    </source>
</reference>